<dbReference type="GO" id="GO:0006355">
    <property type="term" value="P:regulation of DNA-templated transcription"/>
    <property type="evidence" value="ECO:0000318"/>
    <property type="project" value="GO_Central"/>
</dbReference>
<dbReference type="GO" id="GO:0000976">
    <property type="term" value="F:transcription cis-regulatory region binding"/>
    <property type="evidence" value="ECO:0000318"/>
    <property type="project" value="GO_Central"/>
</dbReference>
<evidence type="ECO:0000256" key="2">
    <source>
        <dbReference type="ARBA" id="ARBA00022737"/>
    </source>
</evidence>
<feature type="domain" description="WRKY" evidence="8">
    <location>
        <begin position="351"/>
        <end position="415"/>
    </location>
</feature>
<keyword evidence="10" id="KW-1185">Reference proteome</keyword>
<dbReference type="Pfam" id="PF03106">
    <property type="entry name" value="WRKY"/>
    <property type="match status" value="2"/>
</dbReference>
<feature type="compositionally biased region" description="Polar residues" evidence="7">
    <location>
        <begin position="128"/>
        <end position="137"/>
    </location>
</feature>
<reference evidence="10" key="1">
    <citation type="journal article" date="2016" name="Nature">
        <title>The genome of the seagrass Zostera marina reveals angiosperm adaptation to the sea.</title>
        <authorList>
            <person name="Olsen J.L."/>
            <person name="Rouze P."/>
            <person name="Verhelst B."/>
            <person name="Lin Y.-C."/>
            <person name="Bayer T."/>
            <person name="Collen J."/>
            <person name="Dattolo E."/>
            <person name="De Paoli E."/>
            <person name="Dittami S."/>
            <person name="Maumus F."/>
            <person name="Michel G."/>
            <person name="Kersting A."/>
            <person name="Lauritano C."/>
            <person name="Lohaus R."/>
            <person name="Toepel M."/>
            <person name="Tonon T."/>
            <person name="Vanneste K."/>
            <person name="Amirebrahimi M."/>
            <person name="Brakel J."/>
            <person name="Bostroem C."/>
            <person name="Chovatia M."/>
            <person name="Grimwood J."/>
            <person name="Jenkins J.W."/>
            <person name="Jueterbock A."/>
            <person name="Mraz A."/>
            <person name="Stam W.T."/>
            <person name="Tice H."/>
            <person name="Bornberg-Bauer E."/>
            <person name="Green P.J."/>
            <person name="Pearson G.A."/>
            <person name="Procaccini G."/>
            <person name="Duarte C.M."/>
            <person name="Schmutz J."/>
            <person name="Reusch T.B.H."/>
            <person name="Van de Peer Y."/>
        </authorList>
    </citation>
    <scope>NUCLEOTIDE SEQUENCE [LARGE SCALE GENOMIC DNA]</scope>
    <source>
        <strain evidence="10">cv. Finnish</strain>
    </source>
</reference>
<dbReference type="PROSITE" id="PS50811">
    <property type="entry name" value="WRKY"/>
    <property type="match status" value="2"/>
</dbReference>
<feature type="region of interest" description="Disordered" evidence="7">
    <location>
        <begin position="209"/>
        <end position="244"/>
    </location>
</feature>
<evidence type="ECO:0000259" key="8">
    <source>
        <dbReference type="PROSITE" id="PS50811"/>
    </source>
</evidence>
<comment type="subcellular location">
    <subcellularLocation>
        <location evidence="1">Nucleus</location>
    </subcellularLocation>
</comment>
<feature type="compositionally biased region" description="Gly residues" evidence="7">
    <location>
        <begin position="495"/>
        <end position="504"/>
    </location>
</feature>
<dbReference type="OMA" id="MGEWVPR"/>
<gene>
    <name evidence="9" type="ORF">ZOSMA_291G00060</name>
</gene>
<evidence type="ECO:0000313" key="10">
    <source>
        <dbReference type="Proteomes" id="UP000036987"/>
    </source>
</evidence>
<dbReference type="GO" id="GO:0005634">
    <property type="term" value="C:nucleus"/>
    <property type="evidence" value="ECO:0000318"/>
    <property type="project" value="GO_Central"/>
</dbReference>
<dbReference type="SUPFAM" id="SSF118290">
    <property type="entry name" value="WRKY DNA-binding domain"/>
    <property type="match status" value="2"/>
</dbReference>
<keyword evidence="4" id="KW-0238">DNA-binding</keyword>
<evidence type="ECO:0000313" key="9">
    <source>
        <dbReference type="EMBL" id="KMZ66614.1"/>
    </source>
</evidence>
<keyword evidence="5" id="KW-0804">Transcription</keyword>
<dbReference type="FunFam" id="2.20.25.80:FF:000001">
    <property type="entry name" value="WRKY transcription factor 33"/>
    <property type="match status" value="1"/>
</dbReference>
<feature type="region of interest" description="Disordered" evidence="7">
    <location>
        <begin position="475"/>
        <end position="509"/>
    </location>
</feature>
<dbReference type="GO" id="GO:0003700">
    <property type="term" value="F:DNA-binding transcription factor activity"/>
    <property type="evidence" value="ECO:0000318"/>
    <property type="project" value="GO_Central"/>
</dbReference>
<keyword evidence="3" id="KW-0805">Transcription regulation</keyword>
<organism evidence="9 10">
    <name type="scientific">Zostera marina</name>
    <name type="common">Eelgrass</name>
    <dbReference type="NCBI Taxonomy" id="29655"/>
    <lineage>
        <taxon>Eukaryota</taxon>
        <taxon>Viridiplantae</taxon>
        <taxon>Streptophyta</taxon>
        <taxon>Embryophyta</taxon>
        <taxon>Tracheophyta</taxon>
        <taxon>Spermatophyta</taxon>
        <taxon>Magnoliopsida</taxon>
        <taxon>Liliopsida</taxon>
        <taxon>Zosteraceae</taxon>
        <taxon>Zostera</taxon>
    </lineage>
</organism>
<dbReference type="STRING" id="29655.A0A0K9PCD0"/>
<feature type="compositionally biased region" description="Polar residues" evidence="7">
    <location>
        <begin position="475"/>
        <end position="484"/>
    </location>
</feature>
<feature type="domain" description="WRKY" evidence="8">
    <location>
        <begin position="546"/>
        <end position="611"/>
    </location>
</feature>
<dbReference type="AlphaFoldDB" id="A0A0K9PCD0"/>
<comment type="caution">
    <text evidence="9">The sequence shown here is derived from an EMBL/GenBank/DDBJ whole genome shotgun (WGS) entry which is preliminary data.</text>
</comment>
<evidence type="ECO:0000256" key="3">
    <source>
        <dbReference type="ARBA" id="ARBA00023015"/>
    </source>
</evidence>
<dbReference type="PANTHER" id="PTHR31221:SF338">
    <property type="entry name" value="OS08G0499300 PROTEIN"/>
    <property type="match status" value="1"/>
</dbReference>
<feature type="region of interest" description="Disordered" evidence="7">
    <location>
        <begin position="128"/>
        <end position="151"/>
    </location>
</feature>
<evidence type="ECO:0000256" key="5">
    <source>
        <dbReference type="ARBA" id="ARBA00023163"/>
    </source>
</evidence>
<evidence type="ECO:0000256" key="4">
    <source>
        <dbReference type="ARBA" id="ARBA00023125"/>
    </source>
</evidence>
<dbReference type="FunFam" id="2.20.25.80:FF:000006">
    <property type="entry name" value="WRKY transcription factor"/>
    <property type="match status" value="1"/>
</dbReference>
<dbReference type="InterPro" id="IPR036576">
    <property type="entry name" value="WRKY_dom_sf"/>
</dbReference>
<protein>
    <submittedName>
        <fullName evidence="9">Putative WRKY transcription factor 20</fullName>
    </submittedName>
</protein>
<dbReference type="PANTHER" id="PTHR31221">
    <property type="entry name" value="WRKY TRANSCRIPTION FACTOR PROTEIN 1-RELATED"/>
    <property type="match status" value="1"/>
</dbReference>
<accession>A0A0K9PCD0</accession>
<proteinExistence type="predicted"/>
<sequence length="703" mass="76009">MAGSDDNLPMLDWPITTPRTQAFLSSILGGDGLLPPENGDEEVPLLATVSSASEKQHNLCIDSIVDREEIDGIRRIQDLGDQSTSIADTSVPNFPPKHHGFRSGLAERMAARGGFNAPKLNTYQIRSSNNLHSSQPPSDGDAKSHQIPLSPGFSPSAFLDSPVFLFNSLPQPSPTTGKITLGQGYGSNNTSSAVPGFSNNISSAVPGFSNNTSSAVPGEPPSEVETKTISSKPPGEPPASYFSNASNKVHHHEQSLQILEVISTEEELSNQSESIDIHLQKQKQQDNDLLSAFSEPSDIKDSSVDYIFDIKPSQFPSMMCSKENSPPPVDQLKSEDQKVEFSSNYAGASVGAKPSDDDGYNWRKYGQKHVKGSEFPRSYYKCTHLNCQVKKKVERAPGGQVTEIIYKGAHNHSRPPLNRRISSVAVMSSHSLGAEMQTDVTSSSTSFAPLENDNFCDPSVSSMCEDIPPRFESSDTLDVSSALSNGGEEDNGGTMTCGGGGYGATVGVDNEESELKRRKLELSAVDMNSSASRAVREPRVVVQTTSEVDILDDGYRWRKYGQKVVKGNPNPRSYYKCTSVGCTVRKHVERASHDLKAVITTYEGKHNHVVPAARNSCHSSSVISAAAATETTNASSHKTQESLTRFDIPQTGFSFGLTQPNLTSFAMAGLVPCGPPHMKPHPYLDQPGLFLLPKGEPKDDRCE</sequence>
<dbReference type="SMART" id="SM00774">
    <property type="entry name" value="WRKY"/>
    <property type="match status" value="2"/>
</dbReference>
<name>A0A0K9PCD0_ZOSMR</name>
<dbReference type="EMBL" id="LFYR01000962">
    <property type="protein sequence ID" value="KMZ66614.1"/>
    <property type="molecule type" value="Genomic_DNA"/>
</dbReference>
<dbReference type="InterPro" id="IPR003657">
    <property type="entry name" value="WRKY_dom"/>
</dbReference>
<dbReference type="InterPro" id="IPR044810">
    <property type="entry name" value="WRKY_plant"/>
</dbReference>
<evidence type="ECO:0000256" key="6">
    <source>
        <dbReference type="ARBA" id="ARBA00023242"/>
    </source>
</evidence>
<dbReference type="Proteomes" id="UP000036987">
    <property type="component" value="Unassembled WGS sequence"/>
</dbReference>
<keyword evidence="2" id="KW-0677">Repeat</keyword>
<keyword evidence="6" id="KW-0539">Nucleus</keyword>
<dbReference type="OrthoDB" id="1923003at2759"/>
<evidence type="ECO:0000256" key="7">
    <source>
        <dbReference type="SAM" id="MobiDB-lite"/>
    </source>
</evidence>
<evidence type="ECO:0000256" key="1">
    <source>
        <dbReference type="ARBA" id="ARBA00004123"/>
    </source>
</evidence>
<dbReference type="Gene3D" id="2.20.25.80">
    <property type="entry name" value="WRKY domain"/>
    <property type="match status" value="2"/>
</dbReference>